<dbReference type="AlphaFoldDB" id="A0A409XIT9"/>
<evidence type="ECO:0000313" key="2">
    <source>
        <dbReference type="Proteomes" id="UP000283269"/>
    </source>
</evidence>
<organism evidence="1 2">
    <name type="scientific">Psilocybe cyanescens</name>
    <dbReference type="NCBI Taxonomy" id="93625"/>
    <lineage>
        <taxon>Eukaryota</taxon>
        <taxon>Fungi</taxon>
        <taxon>Dikarya</taxon>
        <taxon>Basidiomycota</taxon>
        <taxon>Agaricomycotina</taxon>
        <taxon>Agaricomycetes</taxon>
        <taxon>Agaricomycetidae</taxon>
        <taxon>Agaricales</taxon>
        <taxon>Agaricineae</taxon>
        <taxon>Strophariaceae</taxon>
        <taxon>Psilocybe</taxon>
    </lineage>
</organism>
<reference evidence="1 2" key="1">
    <citation type="journal article" date="2018" name="Evol. Lett.">
        <title>Horizontal gene cluster transfer increased hallucinogenic mushroom diversity.</title>
        <authorList>
            <person name="Reynolds H.T."/>
            <person name="Vijayakumar V."/>
            <person name="Gluck-Thaler E."/>
            <person name="Korotkin H.B."/>
            <person name="Matheny P.B."/>
            <person name="Slot J.C."/>
        </authorList>
    </citation>
    <scope>NUCLEOTIDE SEQUENCE [LARGE SCALE GENOMIC DNA]</scope>
    <source>
        <strain evidence="1 2">2631</strain>
    </source>
</reference>
<accession>A0A409XIT9</accession>
<evidence type="ECO:0000313" key="1">
    <source>
        <dbReference type="EMBL" id="PPQ90669.1"/>
    </source>
</evidence>
<keyword evidence="2" id="KW-1185">Reference proteome</keyword>
<proteinExistence type="predicted"/>
<dbReference type="EMBL" id="NHYD01001575">
    <property type="protein sequence ID" value="PPQ90669.1"/>
    <property type="molecule type" value="Genomic_DNA"/>
</dbReference>
<gene>
    <name evidence="1" type="ORF">CVT25_004705</name>
</gene>
<sequence>MHLASLIIINNNAARQLYHPLHPAYHRHVSHNGPLLFRRVIGARLHFVCAGAGGVVGCGGACAHACAPARARAWALAVVHRA</sequence>
<name>A0A409XIT9_PSICY</name>
<dbReference type="InParanoid" id="A0A409XIT9"/>
<dbReference type="Proteomes" id="UP000283269">
    <property type="component" value="Unassembled WGS sequence"/>
</dbReference>
<comment type="caution">
    <text evidence="1">The sequence shown here is derived from an EMBL/GenBank/DDBJ whole genome shotgun (WGS) entry which is preliminary data.</text>
</comment>
<protein>
    <submittedName>
        <fullName evidence="1">Uncharacterized protein</fullName>
    </submittedName>
</protein>